<reference evidence="1" key="1">
    <citation type="submission" date="2023-11" db="EMBL/GenBank/DDBJ databases">
        <authorList>
            <person name="Poullet M."/>
        </authorList>
    </citation>
    <scope>NUCLEOTIDE SEQUENCE</scope>
    <source>
        <strain evidence="1">E1834</strain>
    </source>
</reference>
<accession>A0ACB0YZE2</accession>
<dbReference type="EMBL" id="CAVMJV010000021">
    <property type="protein sequence ID" value="CAK5069957.1"/>
    <property type="molecule type" value="Genomic_DNA"/>
</dbReference>
<evidence type="ECO:0000313" key="1">
    <source>
        <dbReference type="EMBL" id="CAK5069957.1"/>
    </source>
</evidence>
<keyword evidence="2" id="KW-1185">Reference proteome</keyword>
<evidence type="ECO:0000313" key="2">
    <source>
        <dbReference type="Proteomes" id="UP001497535"/>
    </source>
</evidence>
<dbReference type="Proteomes" id="UP001497535">
    <property type="component" value="Unassembled WGS sequence"/>
</dbReference>
<proteinExistence type="predicted"/>
<gene>
    <name evidence="1" type="ORF">MENTE1834_LOCUS18498</name>
</gene>
<name>A0ACB0YZE2_MELEN</name>
<organism evidence="1 2">
    <name type="scientific">Meloidogyne enterolobii</name>
    <name type="common">Root-knot nematode worm</name>
    <name type="synonym">Meloidogyne mayaguensis</name>
    <dbReference type="NCBI Taxonomy" id="390850"/>
    <lineage>
        <taxon>Eukaryota</taxon>
        <taxon>Metazoa</taxon>
        <taxon>Ecdysozoa</taxon>
        <taxon>Nematoda</taxon>
        <taxon>Chromadorea</taxon>
        <taxon>Rhabditida</taxon>
        <taxon>Tylenchina</taxon>
        <taxon>Tylenchomorpha</taxon>
        <taxon>Tylenchoidea</taxon>
        <taxon>Meloidogynidae</taxon>
        <taxon>Meloidogyninae</taxon>
        <taxon>Meloidogyne</taxon>
    </lineage>
</organism>
<sequence>MLFYCVSDTYGSNFRVGVREYNCPSNFDMCYISLCKYNDWLNPGYYRMGCADKGFCEHRNVTWRGRCSELKARKYLIKLKLII</sequence>
<comment type="caution">
    <text evidence="1">The sequence shown here is derived from an EMBL/GenBank/DDBJ whole genome shotgun (WGS) entry which is preliminary data.</text>
</comment>
<protein>
    <submittedName>
        <fullName evidence="1">Uncharacterized protein</fullName>
    </submittedName>
</protein>